<reference evidence="1" key="2">
    <citation type="journal article" date="2015" name="Fish Shellfish Immunol.">
        <title>Early steps in the European eel (Anguilla anguilla)-Vibrio vulnificus interaction in the gills: Role of the RtxA13 toxin.</title>
        <authorList>
            <person name="Callol A."/>
            <person name="Pajuelo D."/>
            <person name="Ebbesson L."/>
            <person name="Teles M."/>
            <person name="MacKenzie S."/>
            <person name="Amaro C."/>
        </authorList>
    </citation>
    <scope>NUCLEOTIDE SEQUENCE</scope>
</reference>
<organism evidence="1">
    <name type="scientific">Anguilla anguilla</name>
    <name type="common">European freshwater eel</name>
    <name type="synonym">Muraena anguilla</name>
    <dbReference type="NCBI Taxonomy" id="7936"/>
    <lineage>
        <taxon>Eukaryota</taxon>
        <taxon>Metazoa</taxon>
        <taxon>Chordata</taxon>
        <taxon>Craniata</taxon>
        <taxon>Vertebrata</taxon>
        <taxon>Euteleostomi</taxon>
        <taxon>Actinopterygii</taxon>
        <taxon>Neopterygii</taxon>
        <taxon>Teleostei</taxon>
        <taxon>Anguilliformes</taxon>
        <taxon>Anguillidae</taxon>
        <taxon>Anguilla</taxon>
    </lineage>
</organism>
<accession>A0A0E9RIJ5</accession>
<reference evidence="1" key="1">
    <citation type="submission" date="2014-11" db="EMBL/GenBank/DDBJ databases">
        <authorList>
            <person name="Amaro Gonzalez C."/>
        </authorList>
    </citation>
    <scope>NUCLEOTIDE SEQUENCE</scope>
</reference>
<dbReference type="AlphaFoldDB" id="A0A0E9RIJ5"/>
<proteinExistence type="predicted"/>
<dbReference type="EMBL" id="GBXM01080317">
    <property type="protein sequence ID" value="JAH28260.1"/>
    <property type="molecule type" value="Transcribed_RNA"/>
</dbReference>
<protein>
    <submittedName>
        <fullName evidence="1">Uncharacterized protein</fullName>
    </submittedName>
</protein>
<evidence type="ECO:0000313" key="1">
    <source>
        <dbReference type="EMBL" id="JAH28260.1"/>
    </source>
</evidence>
<name>A0A0E9RIJ5_ANGAN</name>
<sequence>MNLHMLTVRCYFFSKPHLVPCKLKGGEV</sequence>